<evidence type="ECO:0000313" key="3">
    <source>
        <dbReference type="Proteomes" id="UP000306985"/>
    </source>
</evidence>
<accession>A0A4U6QEP4</accession>
<organism evidence="2 3">
    <name type="scientific">Nakamurella flava</name>
    <dbReference type="NCBI Taxonomy" id="2576308"/>
    <lineage>
        <taxon>Bacteria</taxon>
        <taxon>Bacillati</taxon>
        <taxon>Actinomycetota</taxon>
        <taxon>Actinomycetes</taxon>
        <taxon>Nakamurellales</taxon>
        <taxon>Nakamurellaceae</taxon>
        <taxon>Nakamurella</taxon>
    </lineage>
</organism>
<dbReference type="InterPro" id="IPR024344">
    <property type="entry name" value="MDMPI_metal-binding"/>
</dbReference>
<comment type="caution">
    <text evidence="2">The sequence shown here is derived from an EMBL/GenBank/DDBJ whole genome shotgun (WGS) entry which is preliminary data.</text>
</comment>
<sequence length="217" mass="23343">MAAGSAESTVMDGTTLRQAARSCVRFLQQTIDDGDTDWRAGIPGMEWSVGRVVGHIAETLLYYAADLSGGPEEIRALTVTVPDDTATPTELLAVLRAAAATLAHVVDDTEPGDRGWHPTGVLDATGFVALACDELLIHTDDAARGLGRVFWAPEPVAIAVLDRLFPDAPGCRGPADPEAWDVLRWANGRLDLPGRPRRSDWQSFLRATPTGQHHSDR</sequence>
<name>A0A4U6QEP4_9ACTN</name>
<dbReference type="EMBL" id="SZZH01000003">
    <property type="protein sequence ID" value="TKV58518.1"/>
    <property type="molecule type" value="Genomic_DNA"/>
</dbReference>
<keyword evidence="3" id="KW-1185">Reference proteome</keyword>
<dbReference type="Pfam" id="PF11716">
    <property type="entry name" value="MDMPI_N"/>
    <property type="match status" value="1"/>
</dbReference>
<gene>
    <name evidence="2" type="ORF">FDO65_13280</name>
</gene>
<dbReference type="SUPFAM" id="SSF109854">
    <property type="entry name" value="DinB/YfiT-like putative metalloenzymes"/>
    <property type="match status" value="1"/>
</dbReference>
<proteinExistence type="predicted"/>
<dbReference type="InterPro" id="IPR034660">
    <property type="entry name" value="DinB/YfiT-like"/>
</dbReference>
<dbReference type="Gene3D" id="1.20.120.450">
    <property type="entry name" value="dinb family like domain"/>
    <property type="match status" value="1"/>
</dbReference>
<evidence type="ECO:0000313" key="2">
    <source>
        <dbReference type="EMBL" id="TKV58518.1"/>
    </source>
</evidence>
<dbReference type="GO" id="GO:0046872">
    <property type="term" value="F:metal ion binding"/>
    <property type="evidence" value="ECO:0007669"/>
    <property type="project" value="InterPro"/>
</dbReference>
<protein>
    <recommendedName>
        <fullName evidence="1">Mycothiol-dependent maleylpyruvate isomerase metal-binding domain-containing protein</fullName>
    </recommendedName>
</protein>
<dbReference type="Proteomes" id="UP000306985">
    <property type="component" value="Unassembled WGS sequence"/>
</dbReference>
<reference evidence="2 3" key="1">
    <citation type="submission" date="2019-05" db="EMBL/GenBank/DDBJ databases">
        <title>Nakamurella sp. N5BH11, whole genome shotgun sequence.</title>
        <authorList>
            <person name="Tuo L."/>
        </authorList>
    </citation>
    <scope>NUCLEOTIDE SEQUENCE [LARGE SCALE GENOMIC DNA]</scope>
    <source>
        <strain evidence="2 3">N5BH11</strain>
    </source>
</reference>
<dbReference type="AlphaFoldDB" id="A0A4U6QEP4"/>
<feature type="domain" description="Mycothiol-dependent maleylpyruvate isomerase metal-binding" evidence="1">
    <location>
        <begin position="34"/>
        <end position="143"/>
    </location>
</feature>
<dbReference type="OrthoDB" id="4453346at2"/>
<evidence type="ECO:0000259" key="1">
    <source>
        <dbReference type="Pfam" id="PF11716"/>
    </source>
</evidence>